<sequence length="401" mass="43421">MPTPTSKTPASSTVATTTRFDTITRDELARPDSRKWSLNEGTIGAWVAEMDFGTASNVREAILGAVAKDELGYLAPPTWARTTAAASAFFERRYGWAVEPERIHHVADVMGAFDVFVRHFTAPGSPIIVPTPAYMPFLVTKELQGRETIEVPGVIEDNRWTLDFDGIERAFANGPANVVLVNPHNPTGAIYTREELLRLADIVERGGGRVFADEIWAPLTLDGPPHIPYASISAEAARHSVTSTAASKAWNVAGLKSAQIIFTNDDDLEHYRTFGFGVVWGSSILGAFAAEAAYRDSDDWLGEVNGALVENRDLLFALVAEHLPGVRTIVPESTYVAWLDVSALGIEGSPAKFFLDNAGVTLTAGASCGAGFEQYVRIVFATPKPVLEEIIQRMADALASR</sequence>
<evidence type="ECO:0000256" key="4">
    <source>
        <dbReference type="ARBA" id="ARBA00023239"/>
    </source>
</evidence>
<dbReference type="InterPro" id="IPR015424">
    <property type="entry name" value="PyrdxlP-dep_Trfase"/>
</dbReference>
<dbReference type="Pfam" id="PF00155">
    <property type="entry name" value="Aminotran_1_2"/>
    <property type="match status" value="1"/>
</dbReference>
<dbReference type="PANTHER" id="PTHR43525:SF2">
    <property type="entry name" value="CYSTATHIONINE BETA-LYASE-RELATED"/>
    <property type="match status" value="1"/>
</dbReference>
<evidence type="ECO:0000259" key="6">
    <source>
        <dbReference type="Pfam" id="PF00155"/>
    </source>
</evidence>
<comment type="caution">
    <text evidence="7">The sequence shown here is derived from an EMBL/GenBank/DDBJ whole genome shotgun (WGS) entry which is preliminary data.</text>
</comment>
<dbReference type="OrthoDB" id="3224382at2"/>
<dbReference type="GO" id="GO:0030170">
    <property type="term" value="F:pyridoxal phosphate binding"/>
    <property type="evidence" value="ECO:0007669"/>
    <property type="project" value="InterPro"/>
</dbReference>
<evidence type="ECO:0000256" key="3">
    <source>
        <dbReference type="ARBA" id="ARBA00022898"/>
    </source>
</evidence>
<dbReference type="EMBL" id="JACHWJ010000003">
    <property type="protein sequence ID" value="MBB2958318.1"/>
    <property type="molecule type" value="Genomic_DNA"/>
</dbReference>
<dbReference type="PANTHER" id="PTHR43525">
    <property type="entry name" value="PROTEIN MALY"/>
    <property type="match status" value="1"/>
</dbReference>
<evidence type="ECO:0000256" key="2">
    <source>
        <dbReference type="ARBA" id="ARBA00012224"/>
    </source>
</evidence>
<dbReference type="InterPro" id="IPR004839">
    <property type="entry name" value="Aminotransferase_I/II_large"/>
</dbReference>
<dbReference type="InterPro" id="IPR015422">
    <property type="entry name" value="PyrdxlP-dep_Trfase_small"/>
</dbReference>
<proteinExistence type="inferred from homology"/>
<evidence type="ECO:0000313" key="8">
    <source>
        <dbReference type="Proteomes" id="UP000545286"/>
    </source>
</evidence>
<comment type="cofactor">
    <cofactor evidence="1">
        <name>pyridoxal 5'-phosphate</name>
        <dbReference type="ChEBI" id="CHEBI:597326"/>
    </cofactor>
</comment>
<name>A0A7W4UQ53_9MICO</name>
<dbReference type="EC" id="4.4.1.13" evidence="2"/>
<feature type="domain" description="Aminotransferase class I/classII large" evidence="6">
    <location>
        <begin position="50"/>
        <end position="393"/>
    </location>
</feature>
<dbReference type="InterPro" id="IPR015421">
    <property type="entry name" value="PyrdxlP-dep_Trfase_major"/>
</dbReference>
<keyword evidence="3" id="KW-0663">Pyridoxal phosphate</keyword>
<dbReference type="Gene3D" id="3.90.1150.10">
    <property type="entry name" value="Aspartate Aminotransferase, domain 1"/>
    <property type="match status" value="1"/>
</dbReference>
<dbReference type="CDD" id="cd00609">
    <property type="entry name" value="AAT_like"/>
    <property type="match status" value="1"/>
</dbReference>
<dbReference type="Gene3D" id="3.40.640.10">
    <property type="entry name" value="Type I PLP-dependent aspartate aminotransferase-like (Major domain)"/>
    <property type="match status" value="1"/>
</dbReference>
<dbReference type="GO" id="GO:0047804">
    <property type="term" value="F:cysteine-S-conjugate beta-lyase activity"/>
    <property type="evidence" value="ECO:0007669"/>
    <property type="project" value="UniProtKB-EC"/>
</dbReference>
<dbReference type="SUPFAM" id="SSF53383">
    <property type="entry name" value="PLP-dependent transferases"/>
    <property type="match status" value="1"/>
</dbReference>
<evidence type="ECO:0000256" key="1">
    <source>
        <dbReference type="ARBA" id="ARBA00001933"/>
    </source>
</evidence>
<dbReference type="InterPro" id="IPR051798">
    <property type="entry name" value="Class-II_PLP-Dep_Aminotrans"/>
</dbReference>
<organism evidence="7 8">
    <name type="scientific">Pseudoclavibacter helvolus</name>
    <dbReference type="NCBI Taxonomy" id="255205"/>
    <lineage>
        <taxon>Bacteria</taxon>
        <taxon>Bacillati</taxon>
        <taxon>Actinomycetota</taxon>
        <taxon>Actinomycetes</taxon>
        <taxon>Micrococcales</taxon>
        <taxon>Microbacteriaceae</taxon>
        <taxon>Pseudoclavibacter</taxon>
    </lineage>
</organism>
<reference evidence="7 8" key="1">
    <citation type="submission" date="2020-08" db="EMBL/GenBank/DDBJ databases">
        <title>Sequencing the genomes of 1000 actinobacteria strains.</title>
        <authorList>
            <person name="Klenk H.-P."/>
        </authorList>
    </citation>
    <scope>NUCLEOTIDE SEQUENCE [LARGE SCALE GENOMIC DNA]</scope>
    <source>
        <strain evidence="7 8">DSM 20419</strain>
    </source>
</reference>
<dbReference type="AlphaFoldDB" id="A0A7W4UQ53"/>
<keyword evidence="4 7" id="KW-0456">Lyase</keyword>
<evidence type="ECO:0000256" key="5">
    <source>
        <dbReference type="ARBA" id="ARBA00037974"/>
    </source>
</evidence>
<protein>
    <recommendedName>
        <fullName evidence="2">cysteine-S-conjugate beta-lyase</fullName>
        <ecNumber evidence="2">4.4.1.13</ecNumber>
    </recommendedName>
</protein>
<gene>
    <name evidence="7" type="ORF">FHX72_002463</name>
</gene>
<dbReference type="Proteomes" id="UP000545286">
    <property type="component" value="Unassembled WGS sequence"/>
</dbReference>
<dbReference type="RefSeq" id="WP_068476569.1">
    <property type="nucleotide sequence ID" value="NZ_CZJS01000062.1"/>
</dbReference>
<keyword evidence="8" id="KW-1185">Reference proteome</keyword>
<accession>A0A7W4UQ53</accession>
<evidence type="ECO:0000313" key="7">
    <source>
        <dbReference type="EMBL" id="MBB2958318.1"/>
    </source>
</evidence>
<comment type="similarity">
    <text evidence="5">Belongs to the class-II pyridoxal-phosphate-dependent aminotransferase family. MalY/PatB cystathionine beta-lyase subfamily.</text>
</comment>